<evidence type="ECO:0000256" key="7">
    <source>
        <dbReference type="SAM" id="Phobius"/>
    </source>
</evidence>
<feature type="transmembrane region" description="Helical" evidence="7">
    <location>
        <begin position="126"/>
        <end position="149"/>
    </location>
</feature>
<evidence type="ECO:0000313" key="10">
    <source>
        <dbReference type="Proteomes" id="UP000758155"/>
    </source>
</evidence>
<evidence type="ECO:0000256" key="6">
    <source>
        <dbReference type="SAM" id="MobiDB-lite"/>
    </source>
</evidence>
<dbReference type="InterPro" id="IPR052337">
    <property type="entry name" value="SAT4-like"/>
</dbReference>
<evidence type="ECO:0000256" key="4">
    <source>
        <dbReference type="ARBA" id="ARBA00023136"/>
    </source>
</evidence>
<keyword evidence="4 7" id="KW-0472">Membrane</keyword>
<protein>
    <recommendedName>
        <fullName evidence="8">Rhodopsin domain-containing protein</fullName>
    </recommendedName>
</protein>
<dbReference type="GO" id="GO:0016020">
    <property type="term" value="C:membrane"/>
    <property type="evidence" value="ECO:0007669"/>
    <property type="project" value="UniProtKB-SubCell"/>
</dbReference>
<feature type="region of interest" description="Disordered" evidence="6">
    <location>
        <begin position="279"/>
        <end position="305"/>
    </location>
</feature>
<dbReference type="Proteomes" id="UP000758155">
    <property type="component" value="Unassembled WGS sequence"/>
</dbReference>
<dbReference type="Pfam" id="PF20684">
    <property type="entry name" value="Fung_rhodopsin"/>
    <property type="match status" value="1"/>
</dbReference>
<organism evidence="9 10">
    <name type="scientific">Didymella heteroderae</name>
    <dbReference type="NCBI Taxonomy" id="1769908"/>
    <lineage>
        <taxon>Eukaryota</taxon>
        <taxon>Fungi</taxon>
        <taxon>Dikarya</taxon>
        <taxon>Ascomycota</taxon>
        <taxon>Pezizomycotina</taxon>
        <taxon>Dothideomycetes</taxon>
        <taxon>Pleosporomycetidae</taxon>
        <taxon>Pleosporales</taxon>
        <taxon>Pleosporineae</taxon>
        <taxon>Didymellaceae</taxon>
        <taxon>Didymella</taxon>
    </lineage>
</organism>
<dbReference type="PANTHER" id="PTHR33048">
    <property type="entry name" value="PTH11-LIKE INTEGRAL MEMBRANE PROTEIN (AFU_ORTHOLOGUE AFUA_5G11245)"/>
    <property type="match status" value="1"/>
</dbReference>
<evidence type="ECO:0000256" key="5">
    <source>
        <dbReference type="ARBA" id="ARBA00038359"/>
    </source>
</evidence>
<dbReference type="EMBL" id="SWKV01000010">
    <property type="protein sequence ID" value="KAF3044154.1"/>
    <property type="molecule type" value="Genomic_DNA"/>
</dbReference>
<comment type="subcellular location">
    <subcellularLocation>
        <location evidence="1">Membrane</location>
        <topology evidence="1">Multi-pass membrane protein</topology>
    </subcellularLocation>
</comment>
<gene>
    <name evidence="9" type="ORF">E8E12_010456</name>
</gene>
<feature type="transmembrane region" description="Helical" evidence="7">
    <location>
        <begin position="12"/>
        <end position="31"/>
    </location>
</feature>
<evidence type="ECO:0000259" key="8">
    <source>
        <dbReference type="Pfam" id="PF20684"/>
    </source>
</evidence>
<comment type="similarity">
    <text evidence="5">Belongs to the SAT4 family.</text>
</comment>
<name>A0A9P4WVQ8_9PLEO</name>
<feature type="transmembrane region" description="Helical" evidence="7">
    <location>
        <begin position="204"/>
        <end position="229"/>
    </location>
</feature>
<keyword evidence="3 7" id="KW-1133">Transmembrane helix</keyword>
<feature type="domain" description="Rhodopsin" evidence="8">
    <location>
        <begin position="33"/>
        <end position="266"/>
    </location>
</feature>
<evidence type="ECO:0000256" key="3">
    <source>
        <dbReference type="ARBA" id="ARBA00022989"/>
    </source>
</evidence>
<feature type="transmembrane region" description="Helical" evidence="7">
    <location>
        <begin position="94"/>
        <end position="114"/>
    </location>
</feature>
<feature type="transmembrane region" description="Helical" evidence="7">
    <location>
        <begin position="169"/>
        <end position="192"/>
    </location>
</feature>
<dbReference type="InterPro" id="IPR049326">
    <property type="entry name" value="Rhodopsin_dom_fungi"/>
</dbReference>
<dbReference type="AlphaFoldDB" id="A0A9P4WVQ8"/>
<evidence type="ECO:0000313" key="9">
    <source>
        <dbReference type="EMBL" id="KAF3044154.1"/>
    </source>
</evidence>
<proteinExistence type="inferred from homology"/>
<reference evidence="9" key="1">
    <citation type="submission" date="2019-04" db="EMBL/GenBank/DDBJ databases">
        <title>Sequencing of skin fungus with MAO and IRED activity.</title>
        <authorList>
            <person name="Marsaioli A.J."/>
            <person name="Bonatto J.M.C."/>
            <person name="Reis Junior O."/>
        </authorList>
    </citation>
    <scope>NUCLEOTIDE SEQUENCE</scope>
    <source>
        <strain evidence="9">28M1</strain>
    </source>
</reference>
<sequence>MRNNSNQTRLPNIALSVITATVGLARLGYNAVCSPIGWGYDDFTTLAVLLAGVPSVVIIDRMSIPSGLGRDVWAVPFPQITTFVRSVYALEILYFLQIVLVKATLLFFFLRIFPSQTTRRLIRYTLIFNTLYGAIFTFIAIIPCLPIPYYWTNWSEETSGRCVDINALAWANAAISIVLDVWMLALPLHEVFRLQMSWRKRISVALMFFVGTFVTIVSMIRLRFLVVFARGNNPTWDQANVVNWSNIEINVGIICTCLPTVRVMLTRALPRVLETTRLSSQSSSRKGSTYKMKILEDGPEPGSNM</sequence>
<evidence type="ECO:0000256" key="2">
    <source>
        <dbReference type="ARBA" id="ARBA00022692"/>
    </source>
</evidence>
<dbReference type="OrthoDB" id="2496787at2759"/>
<keyword evidence="2 7" id="KW-0812">Transmembrane</keyword>
<evidence type="ECO:0000256" key="1">
    <source>
        <dbReference type="ARBA" id="ARBA00004141"/>
    </source>
</evidence>
<comment type="caution">
    <text evidence="9">The sequence shown here is derived from an EMBL/GenBank/DDBJ whole genome shotgun (WGS) entry which is preliminary data.</text>
</comment>
<dbReference type="PANTHER" id="PTHR33048:SF143">
    <property type="entry name" value="EXTRACELLULAR MEMBRANE PROTEIN CFEM DOMAIN-CONTAINING PROTEIN-RELATED"/>
    <property type="match status" value="1"/>
</dbReference>
<keyword evidence="10" id="KW-1185">Reference proteome</keyword>
<accession>A0A9P4WVQ8</accession>